<dbReference type="EnsemblMetazoa" id="tetur17g03300.1">
    <property type="protein sequence ID" value="tetur17g03300.1"/>
    <property type="gene ID" value="tetur17g03300"/>
</dbReference>
<dbReference type="InterPro" id="IPR035914">
    <property type="entry name" value="Sperma_CUB_dom_sf"/>
</dbReference>
<name>T1KQ91_TETUR</name>
<reference evidence="6" key="2">
    <citation type="submission" date="2015-06" db="UniProtKB">
        <authorList>
            <consortium name="EnsemblMetazoa"/>
        </authorList>
    </citation>
    <scope>IDENTIFICATION</scope>
</reference>
<feature type="domain" description="CUB" evidence="5">
    <location>
        <begin position="186"/>
        <end position="312"/>
    </location>
</feature>
<feature type="chain" id="PRO_5004580989" description="CUB domain-containing protein" evidence="4">
    <location>
        <begin position="21"/>
        <end position="2079"/>
    </location>
</feature>
<dbReference type="PANTHER" id="PTHR24255">
    <property type="entry name" value="COMPLEMENT COMPONENT 1, S SUBCOMPONENT-RELATED"/>
    <property type="match status" value="1"/>
</dbReference>
<feature type="region of interest" description="Disordered" evidence="3">
    <location>
        <begin position="561"/>
        <end position="581"/>
    </location>
</feature>
<comment type="caution">
    <text evidence="2">Lacks conserved residue(s) required for the propagation of feature annotation.</text>
</comment>
<accession>T1KQ91</accession>
<dbReference type="PROSITE" id="PS01180">
    <property type="entry name" value="CUB"/>
    <property type="match status" value="12"/>
</dbReference>
<feature type="domain" description="CUB" evidence="5">
    <location>
        <begin position="1035"/>
        <end position="1144"/>
    </location>
</feature>
<protein>
    <recommendedName>
        <fullName evidence="5">CUB domain-containing protein</fullName>
    </recommendedName>
</protein>
<evidence type="ECO:0000259" key="5">
    <source>
        <dbReference type="PROSITE" id="PS01180"/>
    </source>
</evidence>
<keyword evidence="4" id="KW-0732">Signal</keyword>
<dbReference type="Pfam" id="PF00431">
    <property type="entry name" value="CUB"/>
    <property type="match status" value="12"/>
</dbReference>
<feature type="region of interest" description="Disordered" evidence="3">
    <location>
        <begin position="848"/>
        <end position="874"/>
    </location>
</feature>
<feature type="compositionally biased region" description="Low complexity" evidence="3">
    <location>
        <begin position="2054"/>
        <end position="2079"/>
    </location>
</feature>
<dbReference type="PANTHER" id="PTHR24255:SF31">
    <property type="entry name" value="CUBILIN-LIKE PROTEIN"/>
    <property type="match status" value="1"/>
</dbReference>
<keyword evidence="7" id="KW-1185">Reference proteome</keyword>
<feature type="region of interest" description="Disordered" evidence="3">
    <location>
        <begin position="96"/>
        <end position="134"/>
    </location>
</feature>
<dbReference type="InterPro" id="IPR000859">
    <property type="entry name" value="CUB_dom"/>
</dbReference>
<dbReference type="GO" id="GO:0005615">
    <property type="term" value="C:extracellular space"/>
    <property type="evidence" value="ECO:0007669"/>
    <property type="project" value="TreeGrafter"/>
</dbReference>
<dbReference type="eggNOG" id="KOG4292">
    <property type="taxonomic scope" value="Eukaryota"/>
</dbReference>
<feature type="domain" description="CUB" evidence="5">
    <location>
        <begin position="594"/>
        <end position="702"/>
    </location>
</feature>
<evidence type="ECO:0000256" key="4">
    <source>
        <dbReference type="SAM" id="SignalP"/>
    </source>
</evidence>
<dbReference type="CDD" id="cd00041">
    <property type="entry name" value="CUB"/>
    <property type="match status" value="11"/>
</dbReference>
<reference evidence="7" key="1">
    <citation type="submission" date="2011-08" db="EMBL/GenBank/DDBJ databases">
        <authorList>
            <person name="Rombauts S."/>
        </authorList>
    </citation>
    <scope>NUCLEOTIDE SEQUENCE</scope>
    <source>
        <strain evidence="7">London</strain>
    </source>
</reference>
<feature type="domain" description="CUB" evidence="5">
    <location>
        <begin position="1878"/>
        <end position="1989"/>
    </location>
</feature>
<keyword evidence="1" id="KW-1015">Disulfide bond</keyword>
<evidence type="ECO:0000256" key="2">
    <source>
        <dbReference type="PROSITE-ProRule" id="PRU00059"/>
    </source>
</evidence>
<proteinExistence type="predicted"/>
<sequence>MFFTFAVYSIIFAIGSEVDSLPSSSLAPSTITSTPPTTLGASTSTESIKDNLIGKVLSSSNRQGFTVSANGLSSTGYSKPNTLTIDLRSTGHGDLDLFSRPDDSNYRSTGLRSDDISEDDGLTDGLGTTESSGPTITNFTSSMAAVYQEEPDNMFTSSPLGTLSGSHPGSMTITSSGLQSANHEICDFCIYEGEGNFTSYGYPLPYRSNLNCSYRIQKVANESPDYCELDLIFHDFDVPISSIAGVTSGPNSMLSECNEDYLLVAGRKFCGNHWRGRAEVIPFPLNQREVTFNFISNERVSGRGFWVEVRKRPGTCLQKKAMRACEERYSDSEFYITSPQFPSGYPNNAECTYHIRRSDQSVCGLEFKFLHFDLEPGEGCAYDYLSIDGQRFCGTVSPHTVKQVKFDEDQKVLVFHSDKQLPRSGFHLLVRQLRKCGPSQSLPPPPNCNICTDQKSGILVSYGYPNPYRNNLLCSYTLEKANSDMCAVEFKFDDFDLVPSNDCTEDYLSFGGSKFCGSTLYASKRILEFGSNNTVEMTFRTDGSSHARGFSASYRQLPCSSTGLPTASSSTTPARDITPLPAKDKPTTTKSIYCDRHFTDKHFLLQSYNYSANYPNNLDCTITVHRNSSKVCYIELTFLMFDVEASPQCQYDYLEINNVRLCGTLQRETTRTYIFEGVEKVIKFHSDNSSNRGGFLIRAEQLECHGDAIIRNMSDIVPTTDALLAEQPIPCDTVITDQTFEIISPLYPSPYPRSSECVYMIHKFDSRICRLEVTYYDFELQGVNSHGYCSSDYLDFNGIRMCGVVNKNSVRNYYFPESKFSIRFHADSSLSGRGFRLGVKQAECIEPASEQPSTLPSTTITTSPPPSTPLASTTQRVQTHQCDQVFTSAFAEIVSPGWPTNYPSSTRCQYTIIKRTDVGPICQLEVNVINFELDQTINCQGDYLDFEKEIICGSLPSGTVKLFPFNRPEFLIKFKSDSLDTVSSRRGFFLQIRQRECIDGFSVSPSKLPTTPSVLPEIINQQQQQTADKKRLEYCGSILRGHKFELKSPLFPAPYEAGLDCPYTVKRSHPNICFLDLFFLDFELQDDKECNYDYLSIGGKRYCGIIKPGAIQTYAFENHNEISIVFHTDRSSSGRGFYIRGSQRECDPTTTTVTTASYEKPPTTPSNRSNGSQINQILPHLQPVPSICEFCFASRDGEIKSYDHPDLYPANLDCNYRITALPGHCAVYLKFDVFDLEESRNGHCIDDYLEIEGDRYCGNQLSRAQKLLDFNGKPQEVVLRFHSNEFISGQGFRVSYAQIACNNLGVNQMPLNAPDKPIPQIIADSSPISVLDSNSKISSSSAIGVDGSSIRRVPCDLVVFDARFEISTPGYPYIYPNNADCLFSIRRANYNICKLRLEFVDFDVASSLNCESDHLDIEGERICGIISNNTIREFDFHNYKIALRFRSGDYSSRRGFFIRGQQIECYDHNKSPPYPSNSADFPSYSSYENRNSFMSSSAPLPQSGSSGSYPPSPSHQARQTSQVTPLSGTINVSDNRETNSSSQPPINQQNIQEEIDSQQTPVQQFNSFGSPSSCDKTITEGFFELQSINYPSRYLAGSKCSIIIKKANPSVCHLDLMFIHFDVGSGSCTNDYLSIDGERLCGSISGGTVKTFNFDLPEKFIFFRGDFGQGVGFNIRARQVECGPTTQTSQLLNRSPVSLKSPSSRSNEIRNPFVSSFSSSSPSSPLSSASSSSSFDHFSSNLPYCDQIFSTDSFTLTSPNHPNNYPNNLYCQYTIRRPSSSVCAIDITFNNFDLEESSGCTNDYLEIDKSRICGLLPPNHKRRYNYFDGQDLEKTLILRTDSHISKSGFSLKINQVTGCSPTDSHHHHTNRQPSKSQCNECMKDLVGQITSDHYPNNYGNNADCNYRIASAGPQYCKVTVYIRDLDIEESEACDKDYLYVDGQRFCNTNYKPKPMTIYFPEYGPREITFSFHSDSKGTGRGFFLDYMQQSCSTASPSLSPSTMSKSPFYPSNHVAKAVIEEIVETKVAVLDHRPNTQPNYPSVSAKDSIYVGDSSSLSSAPSSSSVSKANLPSSLKKSS</sequence>
<feature type="domain" description="CUB" evidence="5">
    <location>
        <begin position="436"/>
        <end position="557"/>
    </location>
</feature>
<dbReference type="SUPFAM" id="SSF49854">
    <property type="entry name" value="Spermadhesin, CUB domain"/>
    <property type="match status" value="12"/>
</dbReference>
<feature type="signal peptide" evidence="4">
    <location>
        <begin position="1"/>
        <end position="20"/>
    </location>
</feature>
<dbReference type="EMBL" id="CAEY01000349">
    <property type="status" value="NOT_ANNOTATED_CDS"/>
    <property type="molecule type" value="Genomic_DNA"/>
</dbReference>
<feature type="region of interest" description="Disordered" evidence="3">
    <location>
        <begin position="1492"/>
        <end position="1546"/>
    </location>
</feature>
<feature type="domain" description="CUB" evidence="5">
    <location>
        <begin position="731"/>
        <end position="842"/>
    </location>
</feature>
<feature type="domain" description="CUB" evidence="5">
    <location>
        <begin position="1745"/>
        <end position="1856"/>
    </location>
</feature>
<feature type="compositionally biased region" description="Basic and acidic residues" evidence="3">
    <location>
        <begin position="96"/>
        <end position="105"/>
    </location>
</feature>
<feature type="domain" description="CUB" evidence="5">
    <location>
        <begin position="325"/>
        <end position="433"/>
    </location>
</feature>
<feature type="compositionally biased region" description="Polar residues" evidence="3">
    <location>
        <begin position="1515"/>
        <end position="1546"/>
    </location>
</feature>
<feature type="compositionally biased region" description="Polar residues" evidence="3">
    <location>
        <begin position="561"/>
        <end position="573"/>
    </location>
</feature>
<feature type="domain" description="CUB" evidence="5">
    <location>
        <begin position="1355"/>
        <end position="1463"/>
    </location>
</feature>
<feature type="region of interest" description="Disordered" evidence="3">
    <location>
        <begin position="2052"/>
        <end position="2079"/>
    </location>
</feature>
<dbReference type="Gene3D" id="2.60.120.290">
    <property type="entry name" value="Spermadhesin, CUB domain"/>
    <property type="match status" value="12"/>
</dbReference>
<dbReference type="Proteomes" id="UP000015104">
    <property type="component" value="Unassembled WGS sequence"/>
</dbReference>
<evidence type="ECO:0000256" key="1">
    <source>
        <dbReference type="ARBA" id="ARBA00023157"/>
    </source>
</evidence>
<feature type="domain" description="CUB" evidence="5">
    <location>
        <begin position="1188"/>
        <end position="1299"/>
    </location>
</feature>
<dbReference type="HOGENOM" id="CLU_232703_0_0_1"/>
<feature type="domain" description="CUB" evidence="5">
    <location>
        <begin position="1574"/>
        <end position="1680"/>
    </location>
</feature>
<dbReference type="STRING" id="32264.T1KQ91"/>
<feature type="compositionally biased region" description="Low complexity" evidence="3">
    <location>
        <begin position="852"/>
        <end position="862"/>
    </location>
</feature>
<dbReference type="SMART" id="SM00042">
    <property type="entry name" value="CUB"/>
    <property type="match status" value="12"/>
</dbReference>
<evidence type="ECO:0000256" key="3">
    <source>
        <dbReference type="SAM" id="MobiDB-lite"/>
    </source>
</evidence>
<feature type="domain" description="CUB" evidence="5">
    <location>
        <begin position="882"/>
        <end position="995"/>
    </location>
</feature>
<evidence type="ECO:0000313" key="6">
    <source>
        <dbReference type="EnsemblMetazoa" id="tetur17g03300.1"/>
    </source>
</evidence>
<feature type="region of interest" description="Disordered" evidence="3">
    <location>
        <begin position="1150"/>
        <end position="1171"/>
    </location>
</feature>
<feature type="compositionally biased region" description="Low complexity" evidence="3">
    <location>
        <begin position="1495"/>
        <end position="1509"/>
    </location>
</feature>
<evidence type="ECO:0000313" key="7">
    <source>
        <dbReference type="Proteomes" id="UP000015104"/>
    </source>
</evidence>
<organism evidence="6 7">
    <name type="scientific">Tetranychus urticae</name>
    <name type="common">Two-spotted spider mite</name>
    <dbReference type="NCBI Taxonomy" id="32264"/>
    <lineage>
        <taxon>Eukaryota</taxon>
        <taxon>Metazoa</taxon>
        <taxon>Ecdysozoa</taxon>
        <taxon>Arthropoda</taxon>
        <taxon>Chelicerata</taxon>
        <taxon>Arachnida</taxon>
        <taxon>Acari</taxon>
        <taxon>Acariformes</taxon>
        <taxon>Trombidiformes</taxon>
        <taxon>Prostigmata</taxon>
        <taxon>Eleutherengona</taxon>
        <taxon>Raphignathae</taxon>
        <taxon>Tetranychoidea</taxon>
        <taxon>Tetranychidae</taxon>
        <taxon>Tetranychus</taxon>
    </lineage>
</organism>
<dbReference type="GO" id="GO:0004252">
    <property type="term" value="F:serine-type endopeptidase activity"/>
    <property type="evidence" value="ECO:0007669"/>
    <property type="project" value="TreeGrafter"/>
</dbReference>